<gene>
    <name evidence="3" type="ORF">Q7A36_21875</name>
</gene>
<evidence type="ECO:0000259" key="2">
    <source>
        <dbReference type="Pfam" id="PF03372"/>
    </source>
</evidence>
<evidence type="ECO:0000313" key="3">
    <source>
        <dbReference type="EMBL" id="MDO9711016.1"/>
    </source>
</evidence>
<keyword evidence="1" id="KW-0732">Signal</keyword>
<dbReference type="SUPFAM" id="SSF56219">
    <property type="entry name" value="DNase I-like"/>
    <property type="match status" value="1"/>
</dbReference>
<comment type="caution">
    <text evidence="3">The sequence shown here is derived from an EMBL/GenBank/DDBJ whole genome shotgun (WGS) entry which is preliminary data.</text>
</comment>
<evidence type="ECO:0000256" key="1">
    <source>
        <dbReference type="SAM" id="SignalP"/>
    </source>
</evidence>
<keyword evidence="3" id="KW-0540">Nuclease</keyword>
<dbReference type="RefSeq" id="WP_305105874.1">
    <property type="nucleotide sequence ID" value="NZ_JAUTWS010000023.1"/>
</dbReference>
<feature type="signal peptide" evidence="1">
    <location>
        <begin position="1"/>
        <end position="18"/>
    </location>
</feature>
<dbReference type="InterPro" id="IPR036691">
    <property type="entry name" value="Endo/exonu/phosph_ase_sf"/>
</dbReference>
<evidence type="ECO:0000313" key="4">
    <source>
        <dbReference type="Proteomes" id="UP001243009"/>
    </source>
</evidence>
<keyword evidence="4" id="KW-1185">Reference proteome</keyword>
<keyword evidence="3" id="KW-0378">Hydrolase</keyword>
<dbReference type="Gene3D" id="3.60.10.10">
    <property type="entry name" value="Endonuclease/exonuclease/phosphatase"/>
    <property type="match status" value="1"/>
</dbReference>
<dbReference type="EMBL" id="JAUTWS010000023">
    <property type="protein sequence ID" value="MDO9711016.1"/>
    <property type="molecule type" value="Genomic_DNA"/>
</dbReference>
<dbReference type="Proteomes" id="UP001243009">
    <property type="component" value="Unassembled WGS sequence"/>
</dbReference>
<keyword evidence="3" id="KW-0255">Endonuclease</keyword>
<reference evidence="3 4" key="1">
    <citation type="submission" date="2023-08" db="EMBL/GenBank/DDBJ databases">
        <title>The draft genome sequence of Paracraurococcus sp. LOR1-02.</title>
        <authorList>
            <person name="Kingkaew E."/>
            <person name="Tanasupawat S."/>
        </authorList>
    </citation>
    <scope>NUCLEOTIDE SEQUENCE [LARGE SCALE GENOMIC DNA]</scope>
    <source>
        <strain evidence="3 4">LOR1-02</strain>
    </source>
</reference>
<dbReference type="GO" id="GO:0004519">
    <property type="term" value="F:endonuclease activity"/>
    <property type="evidence" value="ECO:0007669"/>
    <property type="project" value="UniProtKB-KW"/>
</dbReference>
<name>A0ABT9E4D5_9PROT</name>
<organism evidence="3 4">
    <name type="scientific">Paracraurococcus lichenis</name>
    <dbReference type="NCBI Taxonomy" id="3064888"/>
    <lineage>
        <taxon>Bacteria</taxon>
        <taxon>Pseudomonadati</taxon>
        <taxon>Pseudomonadota</taxon>
        <taxon>Alphaproteobacteria</taxon>
        <taxon>Acetobacterales</taxon>
        <taxon>Roseomonadaceae</taxon>
        <taxon>Paracraurococcus</taxon>
    </lineage>
</organism>
<proteinExistence type="predicted"/>
<dbReference type="Pfam" id="PF03372">
    <property type="entry name" value="Exo_endo_phos"/>
    <property type="match status" value="1"/>
</dbReference>
<protein>
    <submittedName>
        <fullName evidence="3">Endonuclease/exonuclease/phosphatase family protein</fullName>
    </submittedName>
</protein>
<accession>A0ABT9E4D5</accession>
<dbReference type="InterPro" id="IPR005135">
    <property type="entry name" value="Endo/exonuclease/phosphatase"/>
</dbReference>
<sequence length="288" mass="31520">MRALLLLGLLALAVPAAAAELKVATWNIAWLTLRQAGDPDLPRNLTPRRPGDLQLLAGYAARLDADIIAFQEVDGPEAAARVFDPGTYAVFFPAEQDIQRTGFAVRRGLRVVQNPDLEALDLRPRARFSLRRGTDITVEAGAQRLRLLSVHLDAGCRDDPFSRGGRDCDSLARQAAILTGWAAARQREGVGFAILGDFNRAIAGPEDDLLRALAPAGLLMRVTEGVSDPCWAGARGPRRFIDQILLGGAARDWLVPDSLRVLVYAERDPAWRERLSDHCPLSIRLRLP</sequence>
<feature type="domain" description="Endonuclease/exonuclease/phosphatase" evidence="2">
    <location>
        <begin position="24"/>
        <end position="278"/>
    </location>
</feature>
<feature type="chain" id="PRO_5046116599" evidence="1">
    <location>
        <begin position="19"/>
        <end position="288"/>
    </location>
</feature>